<dbReference type="Proteomes" id="UP001500880">
    <property type="component" value="Unassembled WGS sequence"/>
</dbReference>
<keyword evidence="4 6" id="KW-0143">Chaperone</keyword>
<feature type="disulfide bond" description="Redox-active" evidence="6">
    <location>
        <begin position="277"/>
        <end position="280"/>
    </location>
</feature>
<comment type="similarity">
    <text evidence="6">Belongs to the HSP33 family.</text>
</comment>
<comment type="function">
    <text evidence="6">Redox regulated molecular chaperone. Protects both thermally unfolding and oxidatively damaged proteins from irreversible aggregation. Plays an important role in the bacterial defense system toward oxidative stress.</text>
</comment>
<organism evidence="7 8">
    <name type="scientific">Salinibacillus aidingensis</name>
    <dbReference type="NCBI Taxonomy" id="237684"/>
    <lineage>
        <taxon>Bacteria</taxon>
        <taxon>Bacillati</taxon>
        <taxon>Bacillota</taxon>
        <taxon>Bacilli</taxon>
        <taxon>Bacillales</taxon>
        <taxon>Bacillaceae</taxon>
        <taxon>Salinibacillus</taxon>
    </lineage>
</organism>
<sequence>MKGLFDDMSDYLVRATAFDGYVRAFAIQSTETVNEATSRHDTWATTSAALGRTLSISAMMGAMLKGDDKLTVKVEGNGPVGAIITDANAKGEVRGYVQNPHVDFDLNEKGKLDVRRAVGTEGFISVVKDQGLKDFFTGQTPIVSGEISEDFTYYFVTSEQIPSSVGAGVLVNPDLSILAAGGFIIQVMPGASDEIISQLEERIQQIPSISQLIREGKTPEEILDIILEGGDMKILGTLPVSFQCECSRERLANAITSLGNDEIQDMIEKDKGATATCHFCNEVYEFTADDLQQLKS</sequence>
<comment type="subcellular location">
    <subcellularLocation>
        <location evidence="6">Cytoplasm</location>
    </subcellularLocation>
</comment>
<dbReference type="NCBIfam" id="NF001033">
    <property type="entry name" value="PRK00114.1"/>
    <property type="match status" value="1"/>
</dbReference>
<dbReference type="EMBL" id="BAAADO010000011">
    <property type="protein sequence ID" value="GAA0504204.1"/>
    <property type="molecule type" value="Genomic_DNA"/>
</dbReference>
<evidence type="ECO:0000313" key="8">
    <source>
        <dbReference type="Proteomes" id="UP001500880"/>
    </source>
</evidence>
<evidence type="ECO:0000256" key="6">
    <source>
        <dbReference type="HAMAP-Rule" id="MF_00117"/>
    </source>
</evidence>
<dbReference type="Gene3D" id="3.90.1280.10">
    <property type="entry name" value="HSP33 redox switch-like"/>
    <property type="match status" value="1"/>
</dbReference>
<evidence type="ECO:0000256" key="2">
    <source>
        <dbReference type="ARBA" id="ARBA00022833"/>
    </source>
</evidence>
<dbReference type="Pfam" id="PF01430">
    <property type="entry name" value="HSP33"/>
    <property type="match status" value="1"/>
</dbReference>
<dbReference type="InterPro" id="IPR000397">
    <property type="entry name" value="Heat_shock_Hsp33"/>
</dbReference>
<keyword evidence="2 6" id="KW-0862">Zinc</keyword>
<feature type="disulfide bond" description="Redox-active" evidence="6">
    <location>
        <begin position="244"/>
        <end position="246"/>
    </location>
</feature>
<dbReference type="SUPFAM" id="SSF118352">
    <property type="entry name" value="HSP33 redox switch-like"/>
    <property type="match status" value="1"/>
</dbReference>
<dbReference type="CDD" id="cd00498">
    <property type="entry name" value="Hsp33"/>
    <property type="match status" value="1"/>
</dbReference>
<gene>
    <name evidence="6 7" type="primary">hslO</name>
    <name evidence="7" type="ORF">GCM10008986_34710</name>
</gene>
<dbReference type="Gene3D" id="3.55.30.10">
    <property type="entry name" value="Hsp33 domain"/>
    <property type="match status" value="1"/>
</dbReference>
<evidence type="ECO:0000256" key="3">
    <source>
        <dbReference type="ARBA" id="ARBA00023157"/>
    </source>
</evidence>
<comment type="PTM">
    <text evidence="6">Under oxidizing conditions two disulfide bonds are formed involving the reactive cysteines. Under reducing conditions zinc is bound to the reactive cysteines and the protein is inactive.</text>
</comment>
<evidence type="ECO:0000256" key="1">
    <source>
        <dbReference type="ARBA" id="ARBA00022490"/>
    </source>
</evidence>
<evidence type="ECO:0000256" key="5">
    <source>
        <dbReference type="ARBA" id="ARBA00023284"/>
    </source>
</evidence>
<dbReference type="InterPro" id="IPR016153">
    <property type="entry name" value="Heat_shock_Hsp33_N"/>
</dbReference>
<reference evidence="7 8" key="1">
    <citation type="journal article" date="2019" name="Int. J. Syst. Evol. Microbiol.">
        <title>The Global Catalogue of Microorganisms (GCM) 10K type strain sequencing project: providing services to taxonomists for standard genome sequencing and annotation.</title>
        <authorList>
            <consortium name="The Broad Institute Genomics Platform"/>
            <consortium name="The Broad Institute Genome Sequencing Center for Infectious Disease"/>
            <person name="Wu L."/>
            <person name="Ma J."/>
        </authorList>
    </citation>
    <scope>NUCLEOTIDE SEQUENCE [LARGE SCALE GENOMIC DNA]</scope>
    <source>
        <strain evidence="7 8">JCM 12389</strain>
    </source>
</reference>
<dbReference type="InterPro" id="IPR016154">
    <property type="entry name" value="Heat_shock_Hsp33_C"/>
</dbReference>
<dbReference type="PANTHER" id="PTHR30111">
    <property type="entry name" value="33 KDA CHAPERONIN"/>
    <property type="match status" value="1"/>
</dbReference>
<evidence type="ECO:0000313" key="7">
    <source>
        <dbReference type="EMBL" id="GAA0504204.1"/>
    </source>
</evidence>
<keyword evidence="1 6" id="KW-0963">Cytoplasm</keyword>
<dbReference type="HAMAP" id="MF_00117">
    <property type="entry name" value="HslO"/>
    <property type="match status" value="1"/>
</dbReference>
<keyword evidence="5 6" id="KW-0676">Redox-active center</keyword>
<comment type="caution">
    <text evidence="7">The sequence shown here is derived from an EMBL/GenBank/DDBJ whole genome shotgun (WGS) entry which is preliminary data.</text>
</comment>
<accession>A0ABN1BRT5</accession>
<proteinExistence type="inferred from homology"/>
<protein>
    <recommendedName>
        <fullName evidence="6">33 kDa chaperonin</fullName>
    </recommendedName>
    <alternativeName>
        <fullName evidence="6">Heat shock protein 33 homolog</fullName>
        <shortName evidence="6">HSP33</shortName>
    </alternativeName>
</protein>
<dbReference type="PANTHER" id="PTHR30111:SF1">
    <property type="entry name" value="33 KDA CHAPERONIN"/>
    <property type="match status" value="1"/>
</dbReference>
<keyword evidence="8" id="KW-1185">Reference proteome</keyword>
<dbReference type="PIRSF" id="PIRSF005261">
    <property type="entry name" value="Heat_shock_Hsp33"/>
    <property type="match status" value="1"/>
</dbReference>
<evidence type="ECO:0000256" key="4">
    <source>
        <dbReference type="ARBA" id="ARBA00023186"/>
    </source>
</evidence>
<name>A0ABN1BRT5_9BACI</name>
<keyword evidence="3 6" id="KW-1015">Disulfide bond</keyword>
<dbReference type="SUPFAM" id="SSF64397">
    <property type="entry name" value="Hsp33 domain"/>
    <property type="match status" value="1"/>
</dbReference>